<accession>A0A8H6IVB7</accession>
<evidence type="ECO:0000313" key="2">
    <source>
        <dbReference type="EMBL" id="KAF6800274.1"/>
    </source>
</evidence>
<comment type="caution">
    <text evidence="2">The sequence shown here is derived from an EMBL/GenBank/DDBJ whole genome shotgun (WGS) entry which is preliminary data.</text>
</comment>
<reference evidence="2 3" key="1">
    <citation type="journal article" date="2020" name="Phytopathology">
        <title>Genome Sequence Resources of Colletotrichum truncatum, C. plurivorum, C. musicola, and C. sojae: Four Species Pathogenic to Soybean (Glycine max).</title>
        <authorList>
            <person name="Rogerio F."/>
            <person name="Boufleur T.R."/>
            <person name="Ciampi-Guillardi M."/>
            <person name="Sukno S.A."/>
            <person name="Thon M.R."/>
            <person name="Massola Junior N.S."/>
            <person name="Baroncelli R."/>
        </authorList>
    </citation>
    <scope>NUCLEOTIDE SEQUENCE [LARGE SCALE GENOMIC DNA]</scope>
    <source>
        <strain evidence="2 3">LFN0009</strain>
    </source>
</reference>
<proteinExistence type="predicted"/>
<name>A0A8H6IVB7_9PEZI</name>
<gene>
    <name evidence="2" type="ORF">CSOJ01_12250</name>
</gene>
<dbReference type="AlphaFoldDB" id="A0A8H6IVB7"/>
<sequence>MTNTFNRATGTKPKATGDTNARRHCRELSEIKLVAQQTQEERQLVPPSGPDKGLGRHHDRARDSTQARLGTGGWRSLPSSRDNATLAALGGSPASPARRQVDRGMELYPPA</sequence>
<evidence type="ECO:0000256" key="1">
    <source>
        <dbReference type="SAM" id="MobiDB-lite"/>
    </source>
</evidence>
<keyword evidence="3" id="KW-1185">Reference proteome</keyword>
<evidence type="ECO:0000313" key="3">
    <source>
        <dbReference type="Proteomes" id="UP000652219"/>
    </source>
</evidence>
<organism evidence="2 3">
    <name type="scientific">Colletotrichum sojae</name>
    <dbReference type="NCBI Taxonomy" id="2175907"/>
    <lineage>
        <taxon>Eukaryota</taxon>
        <taxon>Fungi</taxon>
        <taxon>Dikarya</taxon>
        <taxon>Ascomycota</taxon>
        <taxon>Pezizomycotina</taxon>
        <taxon>Sordariomycetes</taxon>
        <taxon>Hypocreomycetidae</taxon>
        <taxon>Glomerellales</taxon>
        <taxon>Glomerellaceae</taxon>
        <taxon>Colletotrichum</taxon>
        <taxon>Colletotrichum orchidearum species complex</taxon>
    </lineage>
</organism>
<feature type="compositionally biased region" description="Basic and acidic residues" evidence="1">
    <location>
        <begin position="53"/>
        <end position="65"/>
    </location>
</feature>
<protein>
    <submittedName>
        <fullName evidence="2">Uncharacterized protein</fullName>
    </submittedName>
</protein>
<dbReference type="EMBL" id="WIGN01000308">
    <property type="protein sequence ID" value="KAF6800274.1"/>
    <property type="molecule type" value="Genomic_DNA"/>
</dbReference>
<dbReference type="Proteomes" id="UP000652219">
    <property type="component" value="Unassembled WGS sequence"/>
</dbReference>
<feature type="region of interest" description="Disordered" evidence="1">
    <location>
        <begin position="1"/>
        <end position="111"/>
    </location>
</feature>